<dbReference type="GO" id="GO:0005509">
    <property type="term" value="F:calcium ion binding"/>
    <property type="evidence" value="ECO:0007669"/>
    <property type="project" value="InterPro"/>
</dbReference>
<dbReference type="InterPro" id="IPR011992">
    <property type="entry name" value="EF-hand-dom_pair"/>
</dbReference>
<comment type="caution">
    <text evidence="3">The sequence shown here is derived from an EMBL/GenBank/DDBJ whole genome shotgun (WGS) entry which is preliminary data.</text>
</comment>
<dbReference type="Gene3D" id="1.10.238.10">
    <property type="entry name" value="EF-hand"/>
    <property type="match status" value="1"/>
</dbReference>
<feature type="domain" description="EF-hand" evidence="2">
    <location>
        <begin position="105"/>
        <end position="140"/>
    </location>
</feature>
<evidence type="ECO:0000256" key="1">
    <source>
        <dbReference type="SAM" id="SignalP"/>
    </source>
</evidence>
<dbReference type="AlphaFoldDB" id="A0AAV2IBC2"/>
<feature type="chain" id="PRO_5043841975" description="EF-hand domain-containing protein" evidence="1">
    <location>
        <begin position="21"/>
        <end position="149"/>
    </location>
</feature>
<gene>
    <name evidence="3" type="ORF">GSLYS_00017492001</name>
</gene>
<proteinExistence type="predicted"/>
<keyword evidence="1" id="KW-0732">Signal</keyword>
<dbReference type="InterPro" id="IPR002048">
    <property type="entry name" value="EF_hand_dom"/>
</dbReference>
<organism evidence="3 4">
    <name type="scientific">Lymnaea stagnalis</name>
    <name type="common">Great pond snail</name>
    <name type="synonym">Helix stagnalis</name>
    <dbReference type="NCBI Taxonomy" id="6523"/>
    <lineage>
        <taxon>Eukaryota</taxon>
        <taxon>Metazoa</taxon>
        <taxon>Spiralia</taxon>
        <taxon>Lophotrochozoa</taxon>
        <taxon>Mollusca</taxon>
        <taxon>Gastropoda</taxon>
        <taxon>Heterobranchia</taxon>
        <taxon>Euthyneura</taxon>
        <taxon>Panpulmonata</taxon>
        <taxon>Hygrophila</taxon>
        <taxon>Lymnaeoidea</taxon>
        <taxon>Lymnaeidae</taxon>
        <taxon>Lymnaea</taxon>
    </lineage>
</organism>
<dbReference type="Proteomes" id="UP001497497">
    <property type="component" value="Unassembled WGS sequence"/>
</dbReference>
<evidence type="ECO:0000259" key="2">
    <source>
        <dbReference type="PROSITE" id="PS50222"/>
    </source>
</evidence>
<protein>
    <recommendedName>
        <fullName evidence="2">EF-hand domain-containing protein</fullName>
    </recommendedName>
</protein>
<keyword evidence="4" id="KW-1185">Reference proteome</keyword>
<evidence type="ECO:0000313" key="4">
    <source>
        <dbReference type="Proteomes" id="UP001497497"/>
    </source>
</evidence>
<reference evidence="3 4" key="1">
    <citation type="submission" date="2024-04" db="EMBL/GenBank/DDBJ databases">
        <authorList>
            <consortium name="Genoscope - CEA"/>
            <person name="William W."/>
        </authorList>
    </citation>
    <scope>NUCLEOTIDE SEQUENCE [LARGE SCALE GENOMIC DNA]</scope>
</reference>
<accession>A0AAV2IBC2</accession>
<dbReference type="PROSITE" id="PS50222">
    <property type="entry name" value="EF_HAND_2"/>
    <property type="match status" value="1"/>
</dbReference>
<feature type="signal peptide" evidence="1">
    <location>
        <begin position="1"/>
        <end position="20"/>
    </location>
</feature>
<dbReference type="EMBL" id="CAXITT010000586">
    <property type="protein sequence ID" value="CAL1543979.1"/>
    <property type="molecule type" value="Genomic_DNA"/>
</dbReference>
<sequence>MKNLHFLWVFLISLLPLTLAQSEALRSLPHYVLALATFNKIDTNRDNIIDRIESLAYYESLKQDPSDKEIKRDYFIKLVTKGYGFTSTVANSVYDEFDEDDNGVVNEEDNKLMYRAFDTDGNELVTIDEFIIADNDMLIAAGVPVLFGK</sequence>
<evidence type="ECO:0000313" key="3">
    <source>
        <dbReference type="EMBL" id="CAL1543979.1"/>
    </source>
</evidence>
<name>A0AAV2IBC2_LYMST</name>
<dbReference type="SUPFAM" id="SSF47473">
    <property type="entry name" value="EF-hand"/>
    <property type="match status" value="1"/>
</dbReference>